<dbReference type="EMBL" id="BAAALF010000001">
    <property type="protein sequence ID" value="GAA1214767.1"/>
    <property type="molecule type" value="Genomic_DNA"/>
</dbReference>
<comment type="caution">
    <text evidence="1">The sequence shown here is derived from an EMBL/GenBank/DDBJ whole genome shotgun (WGS) entry which is preliminary data.</text>
</comment>
<sequence>MVSGPPATVPLTVRTDPAHGGRWTSLRAGEREWLWHRPDPARATVRPGDAFVDAGGLEECVPTVRGTPDHGDAWSRPWHRDGDTDVLRCPDFELRRRIRSGAGGLRARYELRAAPGYRFLWAAHALLDVTPDAHLHAPHGASARLFPEAAGLLDRPWPGGAHHVTGGWPAPQGLRLDRLGPDDGTAVGAILTDCANVTVTDGPDTLSLSLRTDADVPLSVALWRNLRGFPASAPYRSIGVEPMLGSVFDLATAAPGDAATVPAAGTLSWQLDLTATSTRIL</sequence>
<dbReference type="RefSeq" id="WP_344437555.1">
    <property type="nucleotide sequence ID" value="NZ_BAAALF010000001.1"/>
</dbReference>
<dbReference type="Gene3D" id="2.70.98.10">
    <property type="match status" value="1"/>
</dbReference>
<dbReference type="Proteomes" id="UP001500037">
    <property type="component" value="Unassembled WGS sequence"/>
</dbReference>
<proteinExistence type="predicted"/>
<organism evidence="1 2">
    <name type="scientific">Kitasatospora nipponensis</name>
    <dbReference type="NCBI Taxonomy" id="258049"/>
    <lineage>
        <taxon>Bacteria</taxon>
        <taxon>Bacillati</taxon>
        <taxon>Actinomycetota</taxon>
        <taxon>Actinomycetes</taxon>
        <taxon>Kitasatosporales</taxon>
        <taxon>Streptomycetaceae</taxon>
        <taxon>Kitasatospora</taxon>
    </lineage>
</organism>
<gene>
    <name evidence="1" type="ORF">GCM10009665_00690</name>
</gene>
<reference evidence="1 2" key="1">
    <citation type="journal article" date="2019" name="Int. J. Syst. Evol. Microbiol.">
        <title>The Global Catalogue of Microorganisms (GCM) 10K type strain sequencing project: providing services to taxonomists for standard genome sequencing and annotation.</title>
        <authorList>
            <consortium name="The Broad Institute Genomics Platform"/>
            <consortium name="The Broad Institute Genome Sequencing Center for Infectious Disease"/>
            <person name="Wu L."/>
            <person name="Ma J."/>
        </authorList>
    </citation>
    <scope>NUCLEOTIDE SEQUENCE [LARGE SCALE GENOMIC DNA]</scope>
    <source>
        <strain evidence="1 2">JCM 13004</strain>
    </source>
</reference>
<evidence type="ECO:0000313" key="2">
    <source>
        <dbReference type="Proteomes" id="UP001500037"/>
    </source>
</evidence>
<evidence type="ECO:0000313" key="1">
    <source>
        <dbReference type="EMBL" id="GAA1214767.1"/>
    </source>
</evidence>
<dbReference type="InterPro" id="IPR014718">
    <property type="entry name" value="GH-type_carb-bd"/>
</dbReference>
<name>A0ABN1VMU9_9ACTN</name>
<protein>
    <recommendedName>
        <fullName evidence="3">Galactose mutarotase-like enzyme</fullName>
    </recommendedName>
</protein>
<keyword evidence="2" id="KW-1185">Reference proteome</keyword>
<evidence type="ECO:0008006" key="3">
    <source>
        <dbReference type="Google" id="ProtNLM"/>
    </source>
</evidence>
<accession>A0ABN1VMU9</accession>